<evidence type="ECO:0000256" key="1">
    <source>
        <dbReference type="SAM" id="MobiDB-lite"/>
    </source>
</evidence>
<feature type="region of interest" description="Disordered" evidence="1">
    <location>
        <begin position="256"/>
        <end position="297"/>
    </location>
</feature>
<reference evidence="3" key="1">
    <citation type="submission" date="2018-05" db="EMBL/GenBank/DDBJ databases">
        <authorList>
            <person name="Lanie J.A."/>
            <person name="Ng W.-L."/>
            <person name="Kazmierczak K.M."/>
            <person name="Andrzejewski T.M."/>
            <person name="Davidsen T.M."/>
            <person name="Wayne K.J."/>
            <person name="Tettelin H."/>
            <person name="Glass J.I."/>
            <person name="Rusch D."/>
            <person name="Podicherti R."/>
            <person name="Tsui H.-C.T."/>
            <person name="Winkler M.E."/>
        </authorList>
    </citation>
    <scope>NUCLEOTIDE SEQUENCE</scope>
</reference>
<proteinExistence type="predicted"/>
<organism evidence="3">
    <name type="scientific">marine metagenome</name>
    <dbReference type="NCBI Taxonomy" id="408172"/>
    <lineage>
        <taxon>unclassified sequences</taxon>
        <taxon>metagenomes</taxon>
        <taxon>ecological metagenomes</taxon>
    </lineage>
</organism>
<feature type="domain" description="F5/8 type C" evidence="2">
    <location>
        <begin position="274"/>
        <end position="372"/>
    </location>
</feature>
<dbReference type="SUPFAM" id="SSF52317">
    <property type="entry name" value="Class I glutamine amidotransferase-like"/>
    <property type="match status" value="1"/>
</dbReference>
<dbReference type="PANTHER" id="PTHR40469">
    <property type="entry name" value="SECRETED GLYCOSYL HYDROLASE"/>
    <property type="match status" value="1"/>
</dbReference>
<dbReference type="InterPro" id="IPR029062">
    <property type="entry name" value="Class_I_gatase-like"/>
</dbReference>
<dbReference type="InterPro" id="IPR029010">
    <property type="entry name" value="ThuA-like"/>
</dbReference>
<dbReference type="InterPro" id="IPR000421">
    <property type="entry name" value="FA58C"/>
</dbReference>
<dbReference type="Gene3D" id="3.40.50.880">
    <property type="match status" value="1"/>
</dbReference>
<sequence>MAGFFAGELHAAPKKPLPKPLRVLLITGGCCHDYAKQKDILKQGLERRINIKIDHVHSPDKSTKPPLAIYGNPDYAKGYDLVIHDECSAGISDPKVIAGVLAPHKKGIPGVNLHCAMHSYRFGNFRAKVKLDADNAKWFEYIGIQSTGHGPQQPIDVAYENNVPFITKGAKNWTTQREELYNNVQVLPGTKVVARGTQGQRKAVVAWANEYHGARVFSTSLGHNNVTVADPRYLDFVARGILWATKREDWPVAMPKNESFDLNTKPKPQSNKGGKGKVAKVPKNAATGGKVTASSEESGKGNFAKLAVDGNPATRWCAAGSKKGEWLQVDLGKSQDIQNIRIIWEKSNSAYQYTIEGSADGKDWKKLVDESKNKEILQITPHKVDAKATRFFKITFLGSSTGVWGSLWEFEAHTGALPKLARKVVKASQNANARVSNSGGIEAAFDRVKAPEGFKLTL</sequence>
<feature type="non-terminal residue" evidence="3">
    <location>
        <position position="458"/>
    </location>
</feature>
<evidence type="ECO:0000259" key="2">
    <source>
        <dbReference type="PROSITE" id="PS50022"/>
    </source>
</evidence>
<accession>A0A382HVL7</accession>
<dbReference type="EMBL" id="UINC01063570">
    <property type="protein sequence ID" value="SVB91330.1"/>
    <property type="molecule type" value="Genomic_DNA"/>
</dbReference>
<dbReference type="Pfam" id="PF06283">
    <property type="entry name" value="ThuA"/>
    <property type="match status" value="1"/>
</dbReference>
<feature type="compositionally biased region" description="Polar residues" evidence="1">
    <location>
        <begin position="260"/>
        <end position="270"/>
    </location>
</feature>
<dbReference type="Pfam" id="PF00754">
    <property type="entry name" value="F5_F8_type_C"/>
    <property type="match status" value="1"/>
</dbReference>
<name>A0A382HVL7_9ZZZZ</name>
<evidence type="ECO:0000313" key="3">
    <source>
        <dbReference type="EMBL" id="SVB91330.1"/>
    </source>
</evidence>
<dbReference type="PROSITE" id="PS50022">
    <property type="entry name" value="FA58C_3"/>
    <property type="match status" value="1"/>
</dbReference>
<dbReference type="InterPro" id="IPR008979">
    <property type="entry name" value="Galactose-bd-like_sf"/>
</dbReference>
<dbReference type="PANTHER" id="PTHR40469:SF2">
    <property type="entry name" value="GALACTOSE-BINDING DOMAIN-LIKE SUPERFAMILY PROTEIN"/>
    <property type="match status" value="1"/>
</dbReference>
<gene>
    <name evidence="3" type="ORF">METZ01_LOCUS244184</name>
</gene>
<dbReference type="Gene3D" id="2.60.120.260">
    <property type="entry name" value="Galactose-binding domain-like"/>
    <property type="match status" value="1"/>
</dbReference>
<dbReference type="AlphaFoldDB" id="A0A382HVL7"/>
<protein>
    <recommendedName>
        <fullName evidence="2">F5/8 type C domain-containing protein</fullName>
    </recommendedName>
</protein>
<dbReference type="SUPFAM" id="SSF49785">
    <property type="entry name" value="Galactose-binding domain-like"/>
    <property type="match status" value="1"/>
</dbReference>